<proteinExistence type="predicted"/>
<reference evidence="2" key="1">
    <citation type="journal article" date="2012" name="MBio">
        <title>Comparative genome analysis of Trichophyton rubrum and related dermatophytes reveals candidate genes involved in infection.</title>
        <authorList>
            <person name="Martinez D.A."/>
            <person name="Oliver B.G."/>
            <person name="Graeser Y."/>
            <person name="Goldberg J.M."/>
            <person name="Li W."/>
            <person name="Martinez-Rossi N.M."/>
            <person name="Monod M."/>
            <person name="Shelest E."/>
            <person name="Barton R.C."/>
            <person name="Birch E."/>
            <person name="Brakhage A.A."/>
            <person name="Chen Z."/>
            <person name="Gurr S.J."/>
            <person name="Heiman D."/>
            <person name="Heitman J."/>
            <person name="Kosti I."/>
            <person name="Rossi A."/>
            <person name="Saif S."/>
            <person name="Samalova M."/>
            <person name="Saunders C.W."/>
            <person name="Shea T."/>
            <person name="Summerbell R.C."/>
            <person name="Xu J."/>
            <person name="Young S."/>
            <person name="Zeng Q."/>
            <person name="Birren B.W."/>
            <person name="Cuomo C.A."/>
            <person name="White T.C."/>
        </authorList>
    </citation>
    <scope>NUCLEOTIDE SEQUENCE [LARGE SCALE GENOMIC DNA]</scope>
    <source>
        <strain evidence="2">ATCC MYA-4605 / CBS 113480</strain>
    </source>
</reference>
<dbReference type="EMBL" id="DS995706">
    <property type="protein sequence ID" value="EEQ34015.1"/>
    <property type="molecule type" value="Genomic_DNA"/>
</dbReference>
<dbReference type="RefSeq" id="XP_002844870.1">
    <property type="nucleotide sequence ID" value="XM_002844824.1"/>
</dbReference>
<evidence type="ECO:0000313" key="2">
    <source>
        <dbReference type="Proteomes" id="UP000002035"/>
    </source>
</evidence>
<dbReference type="AlphaFoldDB" id="C5FVT1"/>
<evidence type="ECO:0000313" key="1">
    <source>
        <dbReference type="EMBL" id="EEQ34015.1"/>
    </source>
</evidence>
<gene>
    <name evidence="1" type="ORF">MCYG_06834</name>
</gene>
<dbReference type="GeneID" id="9227912"/>
<organism evidence="1 2">
    <name type="scientific">Arthroderma otae (strain ATCC MYA-4605 / CBS 113480)</name>
    <name type="common">Microsporum canis</name>
    <dbReference type="NCBI Taxonomy" id="554155"/>
    <lineage>
        <taxon>Eukaryota</taxon>
        <taxon>Fungi</taxon>
        <taxon>Dikarya</taxon>
        <taxon>Ascomycota</taxon>
        <taxon>Pezizomycotina</taxon>
        <taxon>Eurotiomycetes</taxon>
        <taxon>Eurotiomycetidae</taxon>
        <taxon>Onygenales</taxon>
        <taxon>Arthrodermataceae</taxon>
        <taxon>Microsporum</taxon>
    </lineage>
</organism>
<sequence length="99" mass="11209">MQTSYPSPWGAAGHKKFMYVKPPCPPPYEVGPWDKGWAALAKSERCYHSTMYNAKGGINRNPPDHAIYRLGVVLADGKIVGRRPIQEGRLRNTKNDVRW</sequence>
<dbReference type="HOGENOM" id="CLU_2319876_0_0_1"/>
<keyword evidence="2" id="KW-1185">Reference proteome</keyword>
<dbReference type="VEuPathDB" id="FungiDB:MCYG_06834"/>
<accession>C5FVT1</accession>
<dbReference type="Proteomes" id="UP000002035">
    <property type="component" value="Unassembled WGS sequence"/>
</dbReference>
<name>C5FVT1_ARTOC</name>
<protein>
    <submittedName>
        <fullName evidence="1">Uncharacterized protein</fullName>
    </submittedName>
</protein>